<feature type="compositionally biased region" description="Basic and acidic residues" evidence="1">
    <location>
        <begin position="1"/>
        <end position="16"/>
    </location>
</feature>
<organism evidence="2 3">
    <name type="scientific">Trichonephila inaurata madagascariensis</name>
    <dbReference type="NCBI Taxonomy" id="2747483"/>
    <lineage>
        <taxon>Eukaryota</taxon>
        <taxon>Metazoa</taxon>
        <taxon>Ecdysozoa</taxon>
        <taxon>Arthropoda</taxon>
        <taxon>Chelicerata</taxon>
        <taxon>Arachnida</taxon>
        <taxon>Araneae</taxon>
        <taxon>Araneomorphae</taxon>
        <taxon>Entelegynae</taxon>
        <taxon>Araneoidea</taxon>
        <taxon>Nephilidae</taxon>
        <taxon>Trichonephila</taxon>
        <taxon>Trichonephila inaurata</taxon>
    </lineage>
</organism>
<dbReference type="Proteomes" id="UP000886998">
    <property type="component" value="Unassembled WGS sequence"/>
</dbReference>
<gene>
    <name evidence="2" type="ORF">TNIN_18771</name>
</gene>
<protein>
    <submittedName>
        <fullName evidence="2">Uncharacterized protein</fullName>
    </submittedName>
</protein>
<accession>A0A8X6MG13</accession>
<dbReference type="EMBL" id="BMAV01026296">
    <property type="protein sequence ID" value="GFS49061.1"/>
    <property type="molecule type" value="Genomic_DNA"/>
</dbReference>
<evidence type="ECO:0000256" key="1">
    <source>
        <dbReference type="SAM" id="MobiDB-lite"/>
    </source>
</evidence>
<keyword evidence="3" id="KW-1185">Reference proteome</keyword>
<evidence type="ECO:0000313" key="3">
    <source>
        <dbReference type="Proteomes" id="UP000886998"/>
    </source>
</evidence>
<feature type="region of interest" description="Disordered" evidence="1">
    <location>
        <begin position="1"/>
        <end position="56"/>
    </location>
</feature>
<comment type="caution">
    <text evidence="2">The sequence shown here is derived from an EMBL/GenBank/DDBJ whole genome shotgun (WGS) entry which is preliminary data.</text>
</comment>
<sequence>MQRVKSKEKTSSKASHESPNGDAHRQARPWLTTLAAGQSRPNTTKESKLLRQHRKKGAPVIAQLVLIVFTERKSQWEDKDCRRH</sequence>
<proteinExistence type="predicted"/>
<name>A0A8X6MG13_9ARAC</name>
<evidence type="ECO:0000313" key="2">
    <source>
        <dbReference type="EMBL" id="GFS49061.1"/>
    </source>
</evidence>
<reference evidence="2" key="1">
    <citation type="submission" date="2020-08" db="EMBL/GenBank/DDBJ databases">
        <title>Multicomponent nature underlies the extraordinary mechanical properties of spider dragline silk.</title>
        <authorList>
            <person name="Kono N."/>
            <person name="Nakamura H."/>
            <person name="Mori M."/>
            <person name="Yoshida Y."/>
            <person name="Ohtoshi R."/>
            <person name="Malay A.D."/>
            <person name="Moran D.A.P."/>
            <person name="Tomita M."/>
            <person name="Numata K."/>
            <person name="Arakawa K."/>
        </authorList>
    </citation>
    <scope>NUCLEOTIDE SEQUENCE</scope>
</reference>
<dbReference type="AlphaFoldDB" id="A0A8X6MG13"/>